<evidence type="ECO:0000313" key="2">
    <source>
        <dbReference type="Proteomes" id="UP000030764"/>
    </source>
</evidence>
<protein>
    <submittedName>
        <fullName evidence="1">Uncharacterized protein</fullName>
    </submittedName>
</protein>
<sequence length="80" mass="9271">MVEMSNGQKTEWSKRGQVELAKLEIPKVMLPNGRNTESHITEWSKRRMVKIPKVGMQIRNLEGTKDYLISETDSALYSLY</sequence>
<proteinExistence type="predicted"/>
<dbReference type="Proteomes" id="UP000030764">
    <property type="component" value="Unassembled WGS sequence"/>
</dbReference>
<keyword evidence="2" id="KW-1185">Reference proteome</keyword>
<accession>A0A085LW42</accession>
<dbReference type="AlphaFoldDB" id="A0A085LW42"/>
<reference evidence="1 2" key="1">
    <citation type="journal article" date="2014" name="Nat. Genet.">
        <title>Genome and transcriptome of the porcine whipworm Trichuris suis.</title>
        <authorList>
            <person name="Jex A.R."/>
            <person name="Nejsum P."/>
            <person name="Schwarz E.M."/>
            <person name="Hu L."/>
            <person name="Young N.D."/>
            <person name="Hall R.S."/>
            <person name="Korhonen P.K."/>
            <person name="Liao S."/>
            <person name="Thamsborg S."/>
            <person name="Xia J."/>
            <person name="Xu P."/>
            <person name="Wang S."/>
            <person name="Scheerlinck J.P."/>
            <person name="Hofmann A."/>
            <person name="Sternberg P.W."/>
            <person name="Wang J."/>
            <person name="Gasser R.B."/>
        </authorList>
    </citation>
    <scope>NUCLEOTIDE SEQUENCE [LARGE SCALE GENOMIC DNA]</scope>
    <source>
        <strain evidence="1">DCEP-RM93M</strain>
    </source>
</reference>
<evidence type="ECO:0000313" key="1">
    <source>
        <dbReference type="EMBL" id="KFD49188.1"/>
    </source>
</evidence>
<gene>
    <name evidence="1" type="ORF">M513_09910</name>
</gene>
<organism evidence="1 2">
    <name type="scientific">Trichuris suis</name>
    <name type="common">pig whipworm</name>
    <dbReference type="NCBI Taxonomy" id="68888"/>
    <lineage>
        <taxon>Eukaryota</taxon>
        <taxon>Metazoa</taxon>
        <taxon>Ecdysozoa</taxon>
        <taxon>Nematoda</taxon>
        <taxon>Enoplea</taxon>
        <taxon>Dorylaimia</taxon>
        <taxon>Trichinellida</taxon>
        <taxon>Trichuridae</taxon>
        <taxon>Trichuris</taxon>
    </lineage>
</organism>
<name>A0A085LW42_9BILA</name>
<dbReference type="EMBL" id="KL363276">
    <property type="protein sequence ID" value="KFD49188.1"/>
    <property type="molecule type" value="Genomic_DNA"/>
</dbReference>